<dbReference type="InterPro" id="IPR036390">
    <property type="entry name" value="WH_DNA-bd_sf"/>
</dbReference>
<dbReference type="SUPFAM" id="SSF46785">
    <property type="entry name" value="Winged helix' DNA-binding domain"/>
    <property type="match status" value="1"/>
</dbReference>
<evidence type="ECO:0000256" key="4">
    <source>
        <dbReference type="ARBA" id="ARBA00023015"/>
    </source>
</evidence>
<dbReference type="PRINTS" id="PR00056">
    <property type="entry name" value="HSFDOMAIN"/>
</dbReference>
<evidence type="ECO:0000259" key="12">
    <source>
        <dbReference type="SMART" id="SM00415"/>
    </source>
</evidence>
<dbReference type="Gene3D" id="1.10.10.10">
    <property type="entry name" value="Winged helix-like DNA-binding domain superfamily/Winged helix DNA-binding domain"/>
    <property type="match status" value="1"/>
</dbReference>
<dbReference type="GO" id="GO:0003700">
    <property type="term" value="F:DNA-binding transcription factor activity"/>
    <property type="evidence" value="ECO:0007669"/>
    <property type="project" value="InterPro"/>
</dbReference>
<dbReference type="AlphaFoldDB" id="A0A7N0UC77"/>
<dbReference type="GO" id="GO:0005634">
    <property type="term" value="C:nucleus"/>
    <property type="evidence" value="ECO:0007669"/>
    <property type="project" value="UniProtKB-SubCell"/>
</dbReference>
<feature type="compositionally biased region" description="Polar residues" evidence="11">
    <location>
        <begin position="266"/>
        <end position="276"/>
    </location>
</feature>
<feature type="domain" description="HSF-type DNA-binding" evidence="12">
    <location>
        <begin position="6"/>
        <end position="99"/>
    </location>
</feature>
<dbReference type="OMA" id="IGEPWVS"/>
<dbReference type="Pfam" id="PF00447">
    <property type="entry name" value="HSF_DNA-bind"/>
    <property type="match status" value="1"/>
</dbReference>
<dbReference type="GO" id="GO:0045892">
    <property type="term" value="P:negative regulation of DNA-templated transcription"/>
    <property type="evidence" value="ECO:0007669"/>
    <property type="project" value="EnsemblPlants"/>
</dbReference>
<keyword evidence="14" id="KW-1185">Reference proteome</keyword>
<comment type="subunit">
    <text evidence="2">Homotrimer.</text>
</comment>
<keyword evidence="6" id="KW-0238">DNA-binding</keyword>
<dbReference type="GO" id="GO:0009408">
    <property type="term" value="P:response to heat"/>
    <property type="evidence" value="ECO:0007669"/>
    <property type="project" value="EnsemblPlants"/>
</dbReference>
<protein>
    <recommendedName>
        <fullName evidence="12">HSF-type DNA-binding domain-containing protein</fullName>
    </recommendedName>
</protein>
<evidence type="ECO:0000256" key="9">
    <source>
        <dbReference type="RuleBase" id="RU004020"/>
    </source>
</evidence>
<comment type="subcellular location">
    <subcellularLocation>
        <location evidence="1">Nucleus</location>
    </subcellularLocation>
</comment>
<dbReference type="Gramene" id="Kaladp0060s0167.1.v1.1">
    <property type="protein sequence ID" value="Kaladp0060s0167.1.v1.1"/>
    <property type="gene ID" value="Kaladp0060s0167.v1.1"/>
</dbReference>
<evidence type="ECO:0000256" key="11">
    <source>
        <dbReference type="SAM" id="MobiDB-lite"/>
    </source>
</evidence>
<keyword evidence="4" id="KW-0805">Transcription regulation</keyword>
<dbReference type="InterPro" id="IPR000232">
    <property type="entry name" value="HSF_DNA-bd"/>
</dbReference>
<organism evidence="13 14">
    <name type="scientific">Kalanchoe fedtschenkoi</name>
    <name type="common">Lavender scallops</name>
    <name type="synonym">South American air plant</name>
    <dbReference type="NCBI Taxonomy" id="63787"/>
    <lineage>
        <taxon>Eukaryota</taxon>
        <taxon>Viridiplantae</taxon>
        <taxon>Streptophyta</taxon>
        <taxon>Embryophyta</taxon>
        <taxon>Tracheophyta</taxon>
        <taxon>Spermatophyta</taxon>
        <taxon>Magnoliopsida</taxon>
        <taxon>eudicotyledons</taxon>
        <taxon>Gunneridae</taxon>
        <taxon>Pentapetalae</taxon>
        <taxon>Saxifragales</taxon>
        <taxon>Crassulaceae</taxon>
        <taxon>Kalanchoe</taxon>
    </lineage>
</organism>
<dbReference type="Proteomes" id="UP000594263">
    <property type="component" value="Unplaced"/>
</dbReference>
<sequence length="298" mass="32848">MTVRSAPAPFLTKTFQLVDDRSTDDVVSWSDDGSTFVVWKTAEFAKDLLPKYFKHNNFSSFVRQLNTYGFRKTVPDKWEFANEHFKKGQAELLTEIRRRKAVIASQAAGKATGGGSSPSNSGEDLGSTSTSSPGSADEIVMQLTGLSDENEKLKKDNVKLNSELARTKKQCEELVGFVARYMKVGVEEIDGIMKQQGAALSSSSQPKTIVAISDDDEDEEAVGGEEEEEEKVKIDSLKLFGVWLKGEKGTKNKRCRDEAALPHSDNPITNGDSSGNKKMKNNVEFDASWMKMSTVVPQ</sequence>
<name>A0A7N0UC77_KALFE</name>
<evidence type="ECO:0000313" key="13">
    <source>
        <dbReference type="EnsemblPlants" id="Kaladp0060s0167.1.v1.1"/>
    </source>
</evidence>
<keyword evidence="8" id="KW-0539">Nucleus</keyword>
<evidence type="ECO:0000256" key="6">
    <source>
        <dbReference type="ARBA" id="ARBA00023125"/>
    </source>
</evidence>
<evidence type="ECO:0000256" key="3">
    <source>
        <dbReference type="ARBA" id="ARBA00022553"/>
    </source>
</evidence>
<feature type="region of interest" description="Disordered" evidence="11">
    <location>
        <begin position="251"/>
        <end position="282"/>
    </location>
</feature>
<evidence type="ECO:0000256" key="2">
    <source>
        <dbReference type="ARBA" id="ARBA00011233"/>
    </source>
</evidence>
<feature type="compositionally biased region" description="Basic and acidic residues" evidence="11">
    <location>
        <begin position="251"/>
        <end position="260"/>
    </location>
</feature>
<dbReference type="GO" id="GO:0006357">
    <property type="term" value="P:regulation of transcription by RNA polymerase II"/>
    <property type="evidence" value="ECO:0007669"/>
    <property type="project" value="TreeGrafter"/>
</dbReference>
<evidence type="ECO:0000256" key="5">
    <source>
        <dbReference type="ARBA" id="ARBA00023016"/>
    </source>
</evidence>
<dbReference type="PANTHER" id="PTHR10015">
    <property type="entry name" value="HEAT SHOCK TRANSCRIPTION FACTOR"/>
    <property type="match status" value="1"/>
</dbReference>
<reference evidence="13" key="1">
    <citation type="submission" date="2021-01" db="UniProtKB">
        <authorList>
            <consortium name="EnsemblPlants"/>
        </authorList>
    </citation>
    <scope>IDENTIFICATION</scope>
</reference>
<evidence type="ECO:0000256" key="1">
    <source>
        <dbReference type="ARBA" id="ARBA00004123"/>
    </source>
</evidence>
<dbReference type="GO" id="GO:0080136">
    <property type="term" value="P:priming of cellular response to stress"/>
    <property type="evidence" value="ECO:0007669"/>
    <property type="project" value="EnsemblPlants"/>
</dbReference>
<evidence type="ECO:0000313" key="14">
    <source>
        <dbReference type="Proteomes" id="UP000594263"/>
    </source>
</evidence>
<accession>A0A7N0UC77</accession>
<dbReference type="EnsemblPlants" id="Kaladp0060s0167.1.v1.1">
    <property type="protein sequence ID" value="Kaladp0060s0167.1.v1.1"/>
    <property type="gene ID" value="Kaladp0060s0167.v1.1"/>
</dbReference>
<evidence type="ECO:0000256" key="8">
    <source>
        <dbReference type="ARBA" id="ARBA00023242"/>
    </source>
</evidence>
<comment type="similarity">
    <text evidence="9">Belongs to the HSF family.</text>
</comment>
<keyword evidence="10" id="KW-0175">Coiled coil</keyword>
<dbReference type="GO" id="GO:0000978">
    <property type="term" value="F:RNA polymerase II cis-regulatory region sequence-specific DNA binding"/>
    <property type="evidence" value="ECO:0007669"/>
    <property type="project" value="TreeGrafter"/>
</dbReference>
<evidence type="ECO:0000256" key="10">
    <source>
        <dbReference type="SAM" id="Coils"/>
    </source>
</evidence>
<keyword evidence="7" id="KW-0804">Transcription</keyword>
<feature type="compositionally biased region" description="Polar residues" evidence="11">
    <location>
        <begin position="117"/>
        <end position="134"/>
    </location>
</feature>
<keyword evidence="3" id="KW-0597">Phosphoprotein</keyword>
<evidence type="ECO:0000256" key="7">
    <source>
        <dbReference type="ARBA" id="ARBA00023163"/>
    </source>
</evidence>
<proteinExistence type="inferred from homology"/>
<dbReference type="PANTHER" id="PTHR10015:SF329">
    <property type="entry name" value="HEAT STRESS TRANSCRIPTION FACTOR B-1"/>
    <property type="match status" value="1"/>
</dbReference>
<feature type="region of interest" description="Disordered" evidence="11">
    <location>
        <begin position="107"/>
        <end position="136"/>
    </location>
</feature>
<dbReference type="InterPro" id="IPR036388">
    <property type="entry name" value="WH-like_DNA-bd_sf"/>
</dbReference>
<feature type="coiled-coil region" evidence="10">
    <location>
        <begin position="136"/>
        <end position="170"/>
    </location>
</feature>
<dbReference type="SMART" id="SM00415">
    <property type="entry name" value="HSF"/>
    <property type="match status" value="1"/>
</dbReference>
<keyword evidence="5" id="KW-0346">Stress response</keyword>
<dbReference type="FunFam" id="1.10.10.10:FF:000037">
    <property type="entry name" value="Heat stress transcription factor B-4"/>
    <property type="match status" value="1"/>
</dbReference>